<protein>
    <submittedName>
        <fullName evidence="2">Uncharacterized protein</fullName>
    </submittedName>
</protein>
<reference evidence="3" key="3">
    <citation type="journal article" date="2018" name="Mol. Plant Microbe Interact.">
        <title>Genome sequence resources for the wheat stripe rust pathogen (Puccinia striiformis f. sp. tritici) and the barley stripe rust pathogen (Puccinia striiformis f. sp. hordei).</title>
        <authorList>
            <person name="Xia C."/>
            <person name="Wang M."/>
            <person name="Yin C."/>
            <person name="Cornejo O.E."/>
            <person name="Hulbert S.H."/>
            <person name="Chen X."/>
        </authorList>
    </citation>
    <scope>NUCLEOTIDE SEQUENCE [LARGE SCALE GENOMIC DNA]</scope>
    <source>
        <strain evidence="3">93TX-2</strain>
    </source>
</reference>
<feature type="non-terminal residue" evidence="2">
    <location>
        <position position="1"/>
    </location>
</feature>
<name>A0A2S4V1F6_9BASI</name>
<dbReference type="EMBL" id="PKSM01000199">
    <property type="protein sequence ID" value="POW03362.1"/>
    <property type="molecule type" value="Genomic_DNA"/>
</dbReference>
<proteinExistence type="predicted"/>
<organism evidence="2 3">
    <name type="scientific">Puccinia striiformis</name>
    <dbReference type="NCBI Taxonomy" id="27350"/>
    <lineage>
        <taxon>Eukaryota</taxon>
        <taxon>Fungi</taxon>
        <taxon>Dikarya</taxon>
        <taxon>Basidiomycota</taxon>
        <taxon>Pucciniomycotina</taxon>
        <taxon>Pucciniomycetes</taxon>
        <taxon>Pucciniales</taxon>
        <taxon>Pucciniaceae</taxon>
        <taxon>Puccinia</taxon>
    </lineage>
</organism>
<dbReference type="OrthoDB" id="2518102at2759"/>
<gene>
    <name evidence="2" type="ORF">PSHT_11678</name>
</gene>
<dbReference type="Proteomes" id="UP000238274">
    <property type="component" value="Unassembled WGS sequence"/>
</dbReference>
<feature type="region of interest" description="Disordered" evidence="1">
    <location>
        <begin position="313"/>
        <end position="335"/>
    </location>
</feature>
<evidence type="ECO:0000313" key="2">
    <source>
        <dbReference type="EMBL" id="POW03362.1"/>
    </source>
</evidence>
<keyword evidence="3" id="KW-1185">Reference proteome</keyword>
<accession>A0A2S4V1F6</accession>
<sequence length="335" mass="37965">RKISCGLEELNKTINTLLSSLELGITPLSIHCTLQRILRGQNWKPYSETLSSFLTLKLTNQESNLNENDEEGDPLTTHHTLTWIASMRKNCIDLHPKHPSPIGTSEQVSPEQKEQLAQLETFHVTPLEKEVPQEAKKCQLVARYNQYELGRSANFVSTSINIPDITRGIHYLCLLRMNALPSSAYCTENQTYPQERGMPLLPEEWCHIPLTCPFFQDIRDATIGGTVLYLIEKIWEIPRNMEDQHIHVLLMGGLLRTHIAENPRGKSVEKTDYERPALTNWKGCLQLILSALLEVAEGKPCLDLTPFQGARLNPTRPSMVRPHSMPESTLRKGDG</sequence>
<reference evidence="3" key="2">
    <citation type="journal article" date="2018" name="BMC Genomics">
        <title>Genomic insights into host adaptation between the wheat stripe rust pathogen (Puccinia striiformis f. sp. tritici) and the barley stripe rust pathogen (Puccinia striiformis f. sp. hordei).</title>
        <authorList>
            <person name="Xia C."/>
            <person name="Wang M."/>
            <person name="Yin C."/>
            <person name="Cornejo O.E."/>
            <person name="Hulbert S.H."/>
            <person name="Chen X."/>
        </authorList>
    </citation>
    <scope>NUCLEOTIDE SEQUENCE [LARGE SCALE GENOMIC DNA]</scope>
    <source>
        <strain evidence="3">93TX-2</strain>
    </source>
</reference>
<dbReference type="AlphaFoldDB" id="A0A2S4V1F6"/>
<evidence type="ECO:0000313" key="3">
    <source>
        <dbReference type="Proteomes" id="UP000238274"/>
    </source>
</evidence>
<dbReference type="VEuPathDB" id="FungiDB:PSTT_15195"/>
<comment type="caution">
    <text evidence="2">The sequence shown here is derived from an EMBL/GenBank/DDBJ whole genome shotgun (WGS) entry which is preliminary data.</text>
</comment>
<evidence type="ECO:0000256" key="1">
    <source>
        <dbReference type="SAM" id="MobiDB-lite"/>
    </source>
</evidence>
<dbReference type="VEuPathDB" id="FungiDB:PSHT_11678"/>
<feature type="non-terminal residue" evidence="2">
    <location>
        <position position="335"/>
    </location>
</feature>
<reference evidence="2 3" key="1">
    <citation type="submission" date="2017-12" db="EMBL/GenBank/DDBJ databases">
        <title>Gene loss provides genomic basis for host adaptation in cereal stripe rust fungi.</title>
        <authorList>
            <person name="Xia C."/>
        </authorList>
    </citation>
    <scope>NUCLEOTIDE SEQUENCE [LARGE SCALE GENOMIC DNA]</scope>
    <source>
        <strain evidence="2 3">93TX-2</strain>
    </source>
</reference>